<sequence>MWIHQSSSVGSSTSSQEHLDHSSKSGTPASTLTKSGPGRWKTPAAVQPVTVAVSQPVQTDLPPPPPPPPTHYAGDFDGMPMDLPLPPPPAGQTGPASAQAAAAERRKREEHQRWYEKEKARLEEERDRKRREQERKLGQMRSQSLNPAPFSPVTVPHVKPEKPSTLQRPQETVIRELQPQQQPRTIERRDLQYITVSQEELSSGDSLSPDPWKRDAREKLEKQQQMHIVDMLSREIQELQNKPERSAEENDRLRKLMLEWQFQKRLQESKQKDEDDEEEEDDDVDTMLIMQRLEAERRARRRQEEGYYSRLEAERRRQHAEAERRLLEPEEPGLCRPPLPRGYELPSPSPPAAAPPPPPQRTASSLQAQTLSPDSLYTARLVSYHEGEEEEEDCSLAGPNSYMGSAGTAVGAHDAYRDPRERPSKSHDADVPGSSGAPENLTFKERQRLFSQGQDVSNKVKASRKLTELENELNTK</sequence>
<dbReference type="PANTHER" id="PTHR10398:SF2">
    <property type="entry name" value="AFADIN"/>
    <property type="match status" value="1"/>
</dbReference>
<dbReference type="GO" id="GO:0005912">
    <property type="term" value="C:adherens junction"/>
    <property type="evidence" value="ECO:0007669"/>
    <property type="project" value="TreeGrafter"/>
</dbReference>
<feature type="compositionally biased region" description="Polar residues" evidence="1">
    <location>
        <begin position="24"/>
        <end position="34"/>
    </location>
</feature>
<keyword evidence="2" id="KW-1185">Reference proteome</keyword>
<dbReference type="GO" id="GO:0050839">
    <property type="term" value="F:cell adhesion molecule binding"/>
    <property type="evidence" value="ECO:0007669"/>
    <property type="project" value="TreeGrafter"/>
</dbReference>
<feature type="compositionally biased region" description="Pro residues" evidence="1">
    <location>
        <begin position="347"/>
        <end position="360"/>
    </location>
</feature>
<proteinExistence type="predicted"/>
<feature type="compositionally biased region" description="Basic and acidic residues" evidence="1">
    <location>
        <begin position="211"/>
        <end position="224"/>
    </location>
</feature>
<feature type="compositionally biased region" description="Basic and acidic residues" evidence="1">
    <location>
        <begin position="103"/>
        <end position="137"/>
    </location>
</feature>
<organism evidence="2 3">
    <name type="scientific">Leptonychotes weddellii</name>
    <name type="common">Weddell seal</name>
    <name type="synonym">Otaria weddellii</name>
    <dbReference type="NCBI Taxonomy" id="9713"/>
    <lineage>
        <taxon>Eukaryota</taxon>
        <taxon>Metazoa</taxon>
        <taxon>Chordata</taxon>
        <taxon>Craniata</taxon>
        <taxon>Vertebrata</taxon>
        <taxon>Euteleostomi</taxon>
        <taxon>Mammalia</taxon>
        <taxon>Eutheria</taxon>
        <taxon>Laurasiatheria</taxon>
        <taxon>Carnivora</taxon>
        <taxon>Caniformia</taxon>
        <taxon>Pinnipedia</taxon>
        <taxon>Phocidae</taxon>
        <taxon>Monachinae</taxon>
        <taxon>Lobodontini</taxon>
        <taxon>Leptonychotes</taxon>
    </lineage>
</organism>
<dbReference type="AlphaFoldDB" id="A0A7F8S0W4"/>
<protein>
    <submittedName>
        <fullName evidence="3">Afadin-like isoform X5</fullName>
    </submittedName>
</protein>
<feature type="compositionally biased region" description="Basic and acidic residues" evidence="1">
    <location>
        <begin position="414"/>
        <end position="430"/>
    </location>
</feature>
<evidence type="ECO:0000313" key="2">
    <source>
        <dbReference type="Proteomes" id="UP000245341"/>
    </source>
</evidence>
<feature type="region of interest" description="Disordered" evidence="1">
    <location>
        <begin position="1"/>
        <end position="225"/>
    </location>
</feature>
<feature type="region of interest" description="Disordered" evidence="1">
    <location>
        <begin position="265"/>
        <end position="476"/>
    </location>
</feature>
<feature type="compositionally biased region" description="Polar residues" evidence="1">
    <location>
        <begin position="194"/>
        <end position="206"/>
    </location>
</feature>
<feature type="compositionally biased region" description="Low complexity" evidence="1">
    <location>
        <begin position="1"/>
        <end position="15"/>
    </location>
</feature>
<feature type="compositionally biased region" description="Low complexity" evidence="1">
    <location>
        <begin position="91"/>
        <end position="102"/>
    </location>
</feature>
<feature type="compositionally biased region" description="Polar residues" evidence="1">
    <location>
        <begin position="361"/>
        <end position="375"/>
    </location>
</feature>
<dbReference type="GeneID" id="115945069"/>
<feature type="compositionally biased region" description="Pro residues" evidence="1">
    <location>
        <begin position="61"/>
        <end position="70"/>
    </location>
</feature>
<dbReference type="PANTHER" id="PTHR10398">
    <property type="entry name" value="AFADIN"/>
    <property type="match status" value="1"/>
</dbReference>
<feature type="compositionally biased region" description="Acidic residues" evidence="1">
    <location>
        <begin position="274"/>
        <end position="285"/>
    </location>
</feature>
<dbReference type="InterPro" id="IPR028842">
    <property type="entry name" value="Afadin"/>
</dbReference>
<evidence type="ECO:0000256" key="1">
    <source>
        <dbReference type="SAM" id="MobiDB-lite"/>
    </source>
</evidence>
<feature type="compositionally biased region" description="Low complexity" evidence="1">
    <location>
        <begin position="42"/>
        <end position="59"/>
    </location>
</feature>
<gene>
    <name evidence="3" type="primary">LOC115945069</name>
</gene>
<dbReference type="GO" id="GO:0032880">
    <property type="term" value="P:regulation of protein localization"/>
    <property type="evidence" value="ECO:0007669"/>
    <property type="project" value="TreeGrafter"/>
</dbReference>
<name>A0A7F8S0W4_LEPWE</name>
<reference evidence="3" key="1">
    <citation type="submission" date="2025-08" db="UniProtKB">
        <authorList>
            <consortium name="RefSeq"/>
        </authorList>
    </citation>
    <scope>IDENTIFICATION</scope>
    <source>
        <tissue evidence="3">Liver</tissue>
    </source>
</reference>
<accession>A0A7F8S0W4</accession>
<feature type="compositionally biased region" description="Basic and acidic residues" evidence="1">
    <location>
        <begin position="465"/>
        <end position="476"/>
    </location>
</feature>
<feature type="compositionally biased region" description="Basic and acidic residues" evidence="1">
    <location>
        <begin position="293"/>
        <end position="328"/>
    </location>
</feature>
<evidence type="ECO:0000313" key="3">
    <source>
        <dbReference type="RefSeq" id="XP_030897869.1"/>
    </source>
</evidence>
<dbReference type="Proteomes" id="UP000245341">
    <property type="component" value="Unplaced"/>
</dbReference>
<dbReference type="RefSeq" id="XP_030897869.1">
    <property type="nucleotide sequence ID" value="XM_031042009.1"/>
</dbReference>